<name>A0A087TPW5_STEMI</name>
<dbReference type="AlphaFoldDB" id="A0A087TPW5"/>
<dbReference type="Pfam" id="PF17120">
    <property type="entry name" value="zf-RING_16"/>
    <property type="match status" value="1"/>
</dbReference>
<feature type="domain" description="WDR59/RTC1-like RING zinc finger" evidence="4">
    <location>
        <begin position="261"/>
        <end position="309"/>
    </location>
</feature>
<evidence type="ECO:0000256" key="3">
    <source>
        <dbReference type="SAM" id="MobiDB-lite"/>
    </source>
</evidence>
<dbReference type="GO" id="GO:1904263">
    <property type="term" value="P:positive regulation of TORC1 signaling"/>
    <property type="evidence" value="ECO:0007669"/>
    <property type="project" value="TreeGrafter"/>
</dbReference>
<keyword evidence="2" id="KW-0677">Repeat</keyword>
<keyword evidence="1" id="KW-0853">WD repeat</keyword>
<feature type="region of interest" description="Disordered" evidence="3">
    <location>
        <begin position="105"/>
        <end position="124"/>
    </location>
</feature>
<sequence length="315" mass="34593">MPINPILAQNYVFGSEDIAATCAKNAAVAAKEGCKDLVQVWSLAGHISNAASVPITDPDSMPFATHPFGQKMLQSLIFHYGNHYDVQTAAMLACIFHVKSNESKPKKVADTNSGGNISPGGSPYHTVVPADNTFEVWNIVGAALKRNRSNSWSDSVEEYSFFDDHTTRDGRSDFRDEEREALAASSKLLGPAYSTQFDQYKTIYADVLYRWNLLEQRAQVLKTVSTSAEKHKGIEFVTECQHCKKDVTGAQCQSCKKYSFCCIICGVSVKGCSSFCMACGHGGHTKHMEEWFRDMDVCPSGCGCKCLEANDIFGT</sequence>
<accession>A0A087TPW5</accession>
<reference evidence="5 6" key="1">
    <citation type="submission" date="2013-11" db="EMBL/GenBank/DDBJ databases">
        <title>Genome sequencing of Stegodyphus mimosarum.</title>
        <authorList>
            <person name="Bechsgaard J."/>
        </authorList>
    </citation>
    <scope>NUCLEOTIDE SEQUENCE [LARGE SCALE GENOMIC DNA]</scope>
</reference>
<dbReference type="GO" id="GO:0035591">
    <property type="term" value="F:signaling adaptor activity"/>
    <property type="evidence" value="ECO:0007669"/>
    <property type="project" value="TreeGrafter"/>
</dbReference>
<dbReference type="GO" id="GO:0034198">
    <property type="term" value="P:cellular response to amino acid starvation"/>
    <property type="evidence" value="ECO:0007669"/>
    <property type="project" value="TreeGrafter"/>
</dbReference>
<feature type="compositionally biased region" description="Low complexity" evidence="3">
    <location>
        <begin position="112"/>
        <end position="123"/>
    </location>
</feature>
<dbReference type="OrthoDB" id="311712at2759"/>
<dbReference type="InterPro" id="IPR049566">
    <property type="entry name" value="WDR59_RTC1-like_RING_Znf"/>
</dbReference>
<dbReference type="EMBL" id="KK116233">
    <property type="protein sequence ID" value="KFM67154.1"/>
    <property type="molecule type" value="Genomic_DNA"/>
</dbReference>
<dbReference type="PANTHER" id="PTHR46170:SF1">
    <property type="entry name" value="GATOR COMPLEX PROTEIN WDR59"/>
    <property type="match status" value="1"/>
</dbReference>
<gene>
    <name evidence="5" type="ORF">X975_05879</name>
</gene>
<evidence type="ECO:0000259" key="4">
    <source>
        <dbReference type="Pfam" id="PF17120"/>
    </source>
</evidence>
<dbReference type="PANTHER" id="PTHR46170">
    <property type="entry name" value="GATOR COMPLEX PROTEIN WDR59"/>
    <property type="match status" value="1"/>
</dbReference>
<evidence type="ECO:0000313" key="6">
    <source>
        <dbReference type="Proteomes" id="UP000054359"/>
    </source>
</evidence>
<protein>
    <submittedName>
        <fullName evidence="5">WD repeat-containing protein 59</fullName>
    </submittedName>
</protein>
<evidence type="ECO:0000256" key="2">
    <source>
        <dbReference type="ARBA" id="ARBA00022737"/>
    </source>
</evidence>
<dbReference type="InterPro" id="IPR049567">
    <property type="entry name" value="WDR59-like"/>
</dbReference>
<keyword evidence="6" id="KW-1185">Reference proteome</keyword>
<feature type="non-terminal residue" evidence="5">
    <location>
        <position position="315"/>
    </location>
</feature>
<evidence type="ECO:0000256" key="1">
    <source>
        <dbReference type="ARBA" id="ARBA00022574"/>
    </source>
</evidence>
<dbReference type="OMA" id="VICKIAV"/>
<dbReference type="STRING" id="407821.A0A087TPW5"/>
<proteinExistence type="predicted"/>
<dbReference type="GO" id="GO:0005774">
    <property type="term" value="C:vacuolar membrane"/>
    <property type="evidence" value="ECO:0007669"/>
    <property type="project" value="TreeGrafter"/>
</dbReference>
<dbReference type="Proteomes" id="UP000054359">
    <property type="component" value="Unassembled WGS sequence"/>
</dbReference>
<evidence type="ECO:0000313" key="5">
    <source>
        <dbReference type="EMBL" id="KFM67154.1"/>
    </source>
</evidence>
<organism evidence="5 6">
    <name type="scientific">Stegodyphus mimosarum</name>
    <name type="common">African social velvet spider</name>
    <dbReference type="NCBI Taxonomy" id="407821"/>
    <lineage>
        <taxon>Eukaryota</taxon>
        <taxon>Metazoa</taxon>
        <taxon>Ecdysozoa</taxon>
        <taxon>Arthropoda</taxon>
        <taxon>Chelicerata</taxon>
        <taxon>Arachnida</taxon>
        <taxon>Araneae</taxon>
        <taxon>Araneomorphae</taxon>
        <taxon>Entelegynae</taxon>
        <taxon>Eresoidea</taxon>
        <taxon>Eresidae</taxon>
        <taxon>Stegodyphus</taxon>
    </lineage>
</organism>
<dbReference type="GO" id="GO:0035859">
    <property type="term" value="C:Seh1-associated complex"/>
    <property type="evidence" value="ECO:0007669"/>
    <property type="project" value="TreeGrafter"/>
</dbReference>